<evidence type="ECO:0000256" key="3">
    <source>
        <dbReference type="ARBA" id="ARBA00005254"/>
    </source>
</evidence>
<evidence type="ECO:0000256" key="2">
    <source>
        <dbReference type="ARBA" id="ARBA00005005"/>
    </source>
</evidence>
<evidence type="ECO:0000256" key="15">
    <source>
        <dbReference type="ARBA" id="ARBA00056147"/>
    </source>
</evidence>
<comment type="catalytic activity">
    <reaction evidence="13">
        <text>(3Z)-dodecenoyl-CoA = (2E)-dodecenoyl-CoA</text>
        <dbReference type="Rhea" id="RHEA:23716"/>
        <dbReference type="ChEBI" id="CHEBI:57330"/>
        <dbReference type="ChEBI" id="CHEBI:58543"/>
        <dbReference type="EC" id="5.3.3.8"/>
    </reaction>
    <physiologicalReaction direction="left-to-right" evidence="13">
        <dbReference type="Rhea" id="RHEA:23717"/>
    </physiologicalReaction>
</comment>
<dbReference type="Pfam" id="PF00378">
    <property type="entry name" value="ECH_1"/>
    <property type="match status" value="1"/>
</dbReference>
<dbReference type="InterPro" id="IPR029045">
    <property type="entry name" value="ClpP/crotonase-like_dom_sf"/>
</dbReference>
<evidence type="ECO:0000256" key="5">
    <source>
        <dbReference type="ARBA" id="ARBA00022832"/>
    </source>
</evidence>
<dbReference type="SUPFAM" id="SSF52096">
    <property type="entry name" value="ClpP/crotonase"/>
    <property type="match status" value="1"/>
</dbReference>
<reference evidence="19 20" key="1">
    <citation type="submission" date="2020-06" db="EMBL/GenBank/DDBJ databases">
        <authorList>
            <person name="Li R."/>
            <person name="Bekaert M."/>
        </authorList>
    </citation>
    <scope>NUCLEOTIDE SEQUENCE [LARGE SCALE GENOMIC DNA]</scope>
    <source>
        <strain evidence="20">wild</strain>
    </source>
</reference>
<keyword evidence="7" id="KW-0007">Acetylation</keyword>
<keyword evidence="6" id="KW-0809">Transit peptide</keyword>
<comment type="catalytic activity">
    <reaction evidence="14">
        <text>(3Z)-octenoyl-CoA = (2E)-octenoyl-CoA</text>
        <dbReference type="Rhea" id="RHEA:46044"/>
        <dbReference type="ChEBI" id="CHEBI:62242"/>
        <dbReference type="ChEBI" id="CHEBI:85640"/>
    </reaction>
    <physiologicalReaction direction="left-to-right" evidence="14">
        <dbReference type="Rhea" id="RHEA:46045"/>
    </physiologicalReaction>
</comment>
<evidence type="ECO:0000256" key="16">
    <source>
        <dbReference type="ARBA" id="ARBA00068317"/>
    </source>
</evidence>
<evidence type="ECO:0000256" key="8">
    <source>
        <dbReference type="ARBA" id="ARBA00023098"/>
    </source>
</evidence>
<dbReference type="GO" id="GO:0006635">
    <property type="term" value="P:fatty acid beta-oxidation"/>
    <property type="evidence" value="ECO:0007669"/>
    <property type="project" value="TreeGrafter"/>
</dbReference>
<evidence type="ECO:0000256" key="17">
    <source>
        <dbReference type="ARBA" id="ARBA00083575"/>
    </source>
</evidence>
<comment type="similarity">
    <text evidence="3 18">Belongs to the enoyl-CoA hydratase/isomerase family.</text>
</comment>
<comment type="function">
    <text evidence="15">Key enzyme of fatty acid beta-oxidation. Able to isomerize both 3-cis (3Z) and 3-trans (3E) double bonds into the 2-trans (2E) form in a range of enoyl-CoA species, with a preference for (3Z)-enoyl-CoAs over (3E)-enoyl-CoAs. The catalytic efficiency of this enzyme is not affected by the fatty acyl chain length.</text>
</comment>
<evidence type="ECO:0000256" key="4">
    <source>
        <dbReference type="ARBA" id="ARBA00011233"/>
    </source>
</evidence>
<evidence type="ECO:0000256" key="14">
    <source>
        <dbReference type="ARBA" id="ARBA00052542"/>
    </source>
</evidence>
<evidence type="ECO:0000256" key="11">
    <source>
        <dbReference type="ARBA" id="ARBA00050938"/>
    </source>
</evidence>
<evidence type="ECO:0000313" key="20">
    <source>
        <dbReference type="Proteomes" id="UP000507470"/>
    </source>
</evidence>
<dbReference type="CDD" id="cd06558">
    <property type="entry name" value="crotonase-like"/>
    <property type="match status" value="1"/>
</dbReference>
<evidence type="ECO:0000256" key="13">
    <source>
        <dbReference type="ARBA" id="ARBA00052376"/>
    </source>
</evidence>
<sequence>MASSILRRFIPRKTTWQYGQRLMSSTLDFSVDEQTGIALLKMKRKPVNSLNLEFLQDIRSTIVTLEQNKKCKGLILTSDVPKIFSAGIDILEMYQPNEERLHSFWRALQDMWLQLYVTPLATIAAINGHSPAGGCLISISCDYRIMAPNYTIGLNETLLGIVAPFWFKDVMCNTVGHREAEIALALGKLYSTDEALQKGLVDEVVPSEQIMEAAQKKLLEYVKIPNMARALSKQLMRQETADKLRSKQDSDIQNFVNFCLQDKVQQSLGFYLEQLKKRKSK</sequence>
<dbReference type="GO" id="GO:0005759">
    <property type="term" value="C:mitochondrial matrix"/>
    <property type="evidence" value="ECO:0007669"/>
    <property type="project" value="UniProtKB-SubCell"/>
</dbReference>
<dbReference type="PANTHER" id="PTHR11941:SF45">
    <property type="entry name" value="ENOYL-COA DELTA ISOMERASE 1, MITOCHONDRIAL"/>
    <property type="match status" value="1"/>
</dbReference>
<evidence type="ECO:0000256" key="7">
    <source>
        <dbReference type="ARBA" id="ARBA00022990"/>
    </source>
</evidence>
<dbReference type="EMBL" id="CACVKT020006490">
    <property type="protein sequence ID" value="CAC5402322.1"/>
    <property type="molecule type" value="Genomic_DNA"/>
</dbReference>
<comment type="subcellular location">
    <subcellularLocation>
        <location evidence="1">Mitochondrion matrix</location>
    </subcellularLocation>
</comment>
<evidence type="ECO:0000256" key="6">
    <source>
        <dbReference type="ARBA" id="ARBA00022946"/>
    </source>
</evidence>
<dbReference type="PROSITE" id="PS00166">
    <property type="entry name" value="ENOYL_COA_HYDRATASE"/>
    <property type="match status" value="1"/>
</dbReference>
<evidence type="ECO:0000256" key="9">
    <source>
        <dbReference type="ARBA" id="ARBA00023128"/>
    </source>
</evidence>
<evidence type="ECO:0000313" key="19">
    <source>
        <dbReference type="EMBL" id="CAC5402322.1"/>
    </source>
</evidence>
<evidence type="ECO:0000256" key="12">
    <source>
        <dbReference type="ARBA" id="ARBA00051293"/>
    </source>
</evidence>
<keyword evidence="20" id="KW-1185">Reference proteome</keyword>
<dbReference type="FunFam" id="3.90.226.10:FF:000034">
    <property type="entry name" value="Enoyl-CoA delta isomerase 1"/>
    <property type="match status" value="1"/>
</dbReference>
<keyword evidence="5" id="KW-0276">Fatty acid metabolism</keyword>
<evidence type="ECO:0000256" key="1">
    <source>
        <dbReference type="ARBA" id="ARBA00004305"/>
    </source>
</evidence>
<accession>A0A6J8D4Y0</accession>
<comment type="catalytic activity">
    <reaction evidence="12">
        <text>(2E)-tetradecenoyl-CoA = (3Z)-tetradecenoyl-CoA</text>
        <dbReference type="Rhea" id="RHEA:29847"/>
        <dbReference type="ChEBI" id="CHEBI:61405"/>
        <dbReference type="ChEBI" id="CHEBI:61968"/>
    </reaction>
    <physiologicalReaction direction="right-to-left" evidence="12">
        <dbReference type="Rhea" id="RHEA:29849"/>
    </physiologicalReaction>
</comment>
<protein>
    <recommendedName>
        <fullName evidence="16">Enoyl-CoA delta isomerase 1, mitochondrial</fullName>
    </recommendedName>
    <alternativeName>
        <fullName evidence="17">3,2-trans-enoyl-CoA isomerase</fullName>
    </alternativeName>
</protein>
<dbReference type="AlphaFoldDB" id="A0A6J8D4Y0"/>
<dbReference type="GO" id="GO:0004165">
    <property type="term" value="F:delta(3)-delta(2)-enoyl-CoA isomerase activity"/>
    <property type="evidence" value="ECO:0007669"/>
    <property type="project" value="UniProtKB-EC"/>
</dbReference>
<dbReference type="OrthoDB" id="1696280at2759"/>
<organism evidence="19 20">
    <name type="scientific">Mytilus coruscus</name>
    <name type="common">Sea mussel</name>
    <dbReference type="NCBI Taxonomy" id="42192"/>
    <lineage>
        <taxon>Eukaryota</taxon>
        <taxon>Metazoa</taxon>
        <taxon>Spiralia</taxon>
        <taxon>Lophotrochozoa</taxon>
        <taxon>Mollusca</taxon>
        <taxon>Bivalvia</taxon>
        <taxon>Autobranchia</taxon>
        <taxon>Pteriomorphia</taxon>
        <taxon>Mytilida</taxon>
        <taxon>Mytiloidea</taxon>
        <taxon>Mytilidae</taxon>
        <taxon>Mytilinae</taxon>
        <taxon>Mytilus</taxon>
    </lineage>
</organism>
<dbReference type="Gene3D" id="6.10.250.170">
    <property type="match status" value="1"/>
</dbReference>
<keyword evidence="9" id="KW-0496">Mitochondrion</keyword>
<dbReference type="Proteomes" id="UP000507470">
    <property type="component" value="Unassembled WGS sequence"/>
</dbReference>
<dbReference type="InterPro" id="IPR018376">
    <property type="entry name" value="Enoyl-CoA_hyd/isom_CS"/>
</dbReference>
<comment type="subunit">
    <text evidence="4">Homotrimer.</text>
</comment>
<name>A0A6J8D4Y0_MYTCO</name>
<gene>
    <name evidence="19" type="ORF">MCOR_36281</name>
</gene>
<keyword evidence="10 19" id="KW-0413">Isomerase</keyword>
<evidence type="ECO:0000256" key="18">
    <source>
        <dbReference type="RuleBase" id="RU003707"/>
    </source>
</evidence>
<comment type="pathway">
    <text evidence="2">Lipid metabolism; fatty acid beta-oxidation.</text>
</comment>
<proteinExistence type="inferred from homology"/>
<dbReference type="PANTHER" id="PTHR11941">
    <property type="entry name" value="ENOYL-COA HYDRATASE-RELATED"/>
    <property type="match status" value="1"/>
</dbReference>
<comment type="catalytic activity">
    <reaction evidence="11">
        <text>(3Z)-decenoyl-CoA = (2E)-decenoyl-CoA</text>
        <dbReference type="Rhea" id="RHEA:77195"/>
        <dbReference type="ChEBI" id="CHEBI:61406"/>
        <dbReference type="ChEBI" id="CHEBI:195601"/>
    </reaction>
    <physiologicalReaction direction="left-to-right" evidence="11">
        <dbReference type="Rhea" id="RHEA:77196"/>
    </physiologicalReaction>
</comment>
<evidence type="ECO:0000256" key="10">
    <source>
        <dbReference type="ARBA" id="ARBA00023235"/>
    </source>
</evidence>
<dbReference type="InterPro" id="IPR001753">
    <property type="entry name" value="Enoyl-CoA_hydra/iso"/>
</dbReference>
<dbReference type="Gene3D" id="3.90.226.10">
    <property type="entry name" value="2-enoyl-CoA Hydratase, Chain A, domain 1"/>
    <property type="match status" value="1"/>
</dbReference>
<keyword evidence="8" id="KW-0443">Lipid metabolism</keyword>